<evidence type="ECO:0000256" key="4">
    <source>
        <dbReference type="ARBA" id="ARBA00013030"/>
    </source>
</evidence>
<sequence>MLDVFKPQSKPVRPFFSSGPCAKRPGWSIGDLKGALLNRSHRSALGKDKIRRAIEFTRDVLSVPSDYRIAIVPASDTGAVEMALWSLLGPRGVDVLAWESFGAGWIADIRMLEIDDVREFTAPYGHLPDFSKVNFNRDVVFVWNGTTSGVCVPDAEFIPESRDGLVICDATSAVFAQKVDLKKLDVTTFSAQKVLGGEAGFGVIILSPRSVERLENYIPARPLPKIFRMTKDGRINEELFSGHTINTPSLLCIEDYIDALLWVKKIGGVDATIERCNENSAVLFDFIHKNDWIDNLAVDLKTRSNTSVCMKIIDPDILSLGIDSQTAFAKSIVSVLENEEVAYDIGSYRDAPSGLRIWVGATISKEDLILLCDWLKWAFYFQKSAFLRAFS</sequence>
<dbReference type="STRING" id="1261131.lam_449"/>
<evidence type="ECO:0000256" key="10">
    <source>
        <dbReference type="ARBA" id="ARBA00023096"/>
    </source>
</evidence>
<keyword evidence="6 16" id="KW-0032">Aminotransferase</keyword>
<keyword evidence="11" id="KW-0718">Serine biosynthesis</keyword>
<comment type="cofactor">
    <cofactor evidence="1">
        <name>pyridoxal 5'-phosphate</name>
        <dbReference type="ChEBI" id="CHEBI:597326"/>
    </cofactor>
</comment>
<evidence type="ECO:0000256" key="12">
    <source>
        <dbReference type="ARBA" id="ARBA00031421"/>
    </source>
</evidence>
<proteinExistence type="inferred from homology"/>
<keyword evidence="8 16" id="KW-0808">Transferase</keyword>
<keyword evidence="17" id="KW-1185">Reference proteome</keyword>
<dbReference type="InterPro" id="IPR015424">
    <property type="entry name" value="PyrdxlP-dep_Trfase"/>
</dbReference>
<dbReference type="Proteomes" id="UP000017862">
    <property type="component" value="Chromosome"/>
</dbReference>
<dbReference type="GO" id="GO:0008615">
    <property type="term" value="P:pyridoxine biosynthetic process"/>
    <property type="evidence" value="ECO:0007669"/>
    <property type="project" value="UniProtKB-KW"/>
</dbReference>
<dbReference type="eggNOG" id="COG1932">
    <property type="taxonomic scope" value="Bacteria"/>
</dbReference>
<dbReference type="PATRIC" id="fig|1261131.3.peg.430"/>
<evidence type="ECO:0000256" key="3">
    <source>
        <dbReference type="ARBA" id="ARBA00006904"/>
    </source>
</evidence>
<gene>
    <name evidence="16" type="primary">serC</name>
    <name evidence="16" type="ORF">lam_449</name>
</gene>
<reference evidence="16 17" key="1">
    <citation type="journal article" date="2014" name="Mol. Plant Microbe Interact.">
        <title>The complete genome sequence of Candidatus Liberibacter americanus, associated with citrus Huanglongbing.</title>
        <authorList>
            <person name="Wulff N.A."/>
            <person name="Zhang S."/>
            <person name="Setubal J.C."/>
            <person name="Almeida N.F."/>
            <person name="Martins E.C."/>
            <person name="Harakava R."/>
            <person name="Kumar D."/>
            <person name="Rangel L.T."/>
            <person name="Foissac X."/>
            <person name="Bove J."/>
            <person name="Gabriel D.W."/>
        </authorList>
    </citation>
    <scope>NUCLEOTIDE SEQUENCE [LARGE SCALE GENOMIC DNA]</scope>
    <source>
        <strain evidence="16 17">Sao Paulo</strain>
    </source>
</reference>
<dbReference type="SUPFAM" id="SSF53383">
    <property type="entry name" value="PLP-dependent transferases"/>
    <property type="match status" value="1"/>
</dbReference>
<comment type="similarity">
    <text evidence="3">Belongs to the class-V pyridoxal-phosphate-dependent aminotransferase family. SerC subfamily.</text>
</comment>
<dbReference type="InterPro" id="IPR022278">
    <property type="entry name" value="Pser_aminoTfrase"/>
</dbReference>
<evidence type="ECO:0000256" key="9">
    <source>
        <dbReference type="ARBA" id="ARBA00022898"/>
    </source>
</evidence>
<evidence type="ECO:0000256" key="5">
    <source>
        <dbReference type="ARBA" id="ARBA00022490"/>
    </source>
</evidence>
<dbReference type="InterPro" id="IPR006271">
    <property type="entry name" value="Pser_aminoTfrase_methanosarc"/>
</dbReference>
<keyword evidence="10" id="KW-0664">Pyridoxine biosynthesis</keyword>
<evidence type="ECO:0000313" key="17">
    <source>
        <dbReference type="Proteomes" id="UP000017862"/>
    </source>
</evidence>
<dbReference type="UniPathway" id="UPA00135">
    <property type="reaction ID" value="UER00197"/>
</dbReference>
<dbReference type="GO" id="GO:0004760">
    <property type="term" value="F:L-serine-pyruvate transaminase activity"/>
    <property type="evidence" value="ECO:0007669"/>
    <property type="project" value="TreeGrafter"/>
</dbReference>
<dbReference type="NCBIfam" id="NF002841">
    <property type="entry name" value="PRK03080.1-2"/>
    <property type="match status" value="1"/>
</dbReference>
<dbReference type="AlphaFoldDB" id="U6B7H2"/>
<evidence type="ECO:0000256" key="8">
    <source>
        <dbReference type="ARBA" id="ARBA00022679"/>
    </source>
</evidence>
<protein>
    <recommendedName>
        <fullName evidence="4">phosphoserine transaminase</fullName>
        <ecNumber evidence="4">2.6.1.52</ecNumber>
    </recommendedName>
    <alternativeName>
        <fullName evidence="12">Phosphohydroxythreonine aminotransferase</fullName>
    </alternativeName>
</protein>
<feature type="domain" description="Aminotransferase class V" evidence="15">
    <location>
        <begin position="139"/>
        <end position="320"/>
    </location>
</feature>
<organism evidence="16 17">
    <name type="scientific">Candidatus Liberibacter americanus str. Sao Paulo</name>
    <dbReference type="NCBI Taxonomy" id="1261131"/>
    <lineage>
        <taxon>Bacteria</taxon>
        <taxon>Pseudomonadati</taxon>
        <taxon>Pseudomonadota</taxon>
        <taxon>Alphaproteobacteria</taxon>
        <taxon>Hyphomicrobiales</taxon>
        <taxon>Rhizobiaceae</taxon>
        <taxon>Liberibacter</taxon>
    </lineage>
</organism>
<dbReference type="GO" id="GO:0004648">
    <property type="term" value="F:O-phospho-L-serine:2-oxoglutarate aminotransferase activity"/>
    <property type="evidence" value="ECO:0007669"/>
    <property type="project" value="UniProtKB-EC"/>
</dbReference>
<dbReference type="PANTHER" id="PTHR21152">
    <property type="entry name" value="AMINOTRANSFERASE CLASS V"/>
    <property type="match status" value="1"/>
</dbReference>
<dbReference type="NCBIfam" id="TIGR01365">
    <property type="entry name" value="serC_2"/>
    <property type="match status" value="1"/>
</dbReference>
<dbReference type="PIRSF" id="PIRSF000525">
    <property type="entry name" value="SerC"/>
    <property type="match status" value="1"/>
</dbReference>
<dbReference type="InterPro" id="IPR015421">
    <property type="entry name" value="PyrdxlP-dep_Trfase_major"/>
</dbReference>
<evidence type="ECO:0000256" key="6">
    <source>
        <dbReference type="ARBA" id="ARBA00022576"/>
    </source>
</evidence>
<dbReference type="GO" id="GO:0008453">
    <property type="term" value="F:alanine-glyoxylate transaminase activity"/>
    <property type="evidence" value="ECO:0007669"/>
    <property type="project" value="TreeGrafter"/>
</dbReference>
<evidence type="ECO:0000256" key="2">
    <source>
        <dbReference type="ARBA" id="ARBA00005099"/>
    </source>
</evidence>
<comment type="catalytic activity">
    <reaction evidence="13">
        <text>4-(phosphooxy)-L-threonine + 2-oxoglutarate = (R)-3-hydroxy-2-oxo-4-phosphooxybutanoate + L-glutamate</text>
        <dbReference type="Rhea" id="RHEA:16573"/>
        <dbReference type="ChEBI" id="CHEBI:16810"/>
        <dbReference type="ChEBI" id="CHEBI:29985"/>
        <dbReference type="ChEBI" id="CHEBI:58452"/>
        <dbReference type="ChEBI" id="CHEBI:58538"/>
        <dbReference type="EC" id="2.6.1.52"/>
    </reaction>
</comment>
<dbReference type="GO" id="GO:0006564">
    <property type="term" value="P:L-serine biosynthetic process"/>
    <property type="evidence" value="ECO:0007669"/>
    <property type="project" value="UniProtKB-KW"/>
</dbReference>
<evidence type="ECO:0000313" key="16">
    <source>
        <dbReference type="EMBL" id="AHA27811.1"/>
    </source>
</evidence>
<evidence type="ECO:0000256" key="1">
    <source>
        <dbReference type="ARBA" id="ARBA00001933"/>
    </source>
</evidence>
<evidence type="ECO:0000256" key="11">
    <source>
        <dbReference type="ARBA" id="ARBA00023299"/>
    </source>
</evidence>
<dbReference type="InterPro" id="IPR015422">
    <property type="entry name" value="PyrdxlP-dep_Trfase_small"/>
</dbReference>
<dbReference type="InterPro" id="IPR000192">
    <property type="entry name" value="Aminotrans_V_dom"/>
</dbReference>
<dbReference type="Gene3D" id="3.40.640.10">
    <property type="entry name" value="Type I PLP-dependent aspartate aminotransferase-like (Major domain)"/>
    <property type="match status" value="1"/>
</dbReference>
<comment type="catalytic activity">
    <reaction evidence="14">
        <text>O-phospho-L-serine + 2-oxoglutarate = 3-phosphooxypyruvate + L-glutamate</text>
        <dbReference type="Rhea" id="RHEA:14329"/>
        <dbReference type="ChEBI" id="CHEBI:16810"/>
        <dbReference type="ChEBI" id="CHEBI:18110"/>
        <dbReference type="ChEBI" id="CHEBI:29985"/>
        <dbReference type="ChEBI" id="CHEBI:57524"/>
        <dbReference type="EC" id="2.6.1.52"/>
    </reaction>
</comment>
<dbReference type="HOGENOM" id="CLU_040283_0_0_5"/>
<name>U6B7H2_9HYPH</name>
<keyword evidence="5" id="KW-0963">Cytoplasm</keyword>
<accession>U6B7H2</accession>
<dbReference type="KEGG" id="lar:lam_449"/>
<dbReference type="Pfam" id="PF00266">
    <property type="entry name" value="Aminotran_5"/>
    <property type="match status" value="1"/>
</dbReference>
<evidence type="ECO:0000259" key="15">
    <source>
        <dbReference type="Pfam" id="PF00266"/>
    </source>
</evidence>
<dbReference type="RefSeq" id="WP_007557207.1">
    <property type="nucleotide sequence ID" value="NC_022793.1"/>
</dbReference>
<dbReference type="EMBL" id="CP006604">
    <property type="protein sequence ID" value="AHA27811.1"/>
    <property type="molecule type" value="Genomic_DNA"/>
</dbReference>
<dbReference type="PANTHER" id="PTHR21152:SF40">
    <property type="entry name" value="ALANINE--GLYOXYLATE AMINOTRANSFERASE"/>
    <property type="match status" value="1"/>
</dbReference>
<keyword evidence="9" id="KW-0663">Pyridoxal phosphate</keyword>
<dbReference type="Gene3D" id="3.90.1150.10">
    <property type="entry name" value="Aspartate Aminotransferase, domain 1"/>
    <property type="match status" value="1"/>
</dbReference>
<keyword evidence="7" id="KW-0028">Amino-acid biosynthesis</keyword>
<dbReference type="CDD" id="cd01494">
    <property type="entry name" value="AAT_I"/>
    <property type="match status" value="1"/>
</dbReference>
<evidence type="ECO:0000256" key="14">
    <source>
        <dbReference type="ARBA" id="ARBA00049007"/>
    </source>
</evidence>
<dbReference type="EC" id="2.6.1.52" evidence="4"/>
<evidence type="ECO:0000256" key="13">
    <source>
        <dbReference type="ARBA" id="ARBA00047630"/>
    </source>
</evidence>
<dbReference type="GO" id="GO:0019265">
    <property type="term" value="P:glycine biosynthetic process, by transamination of glyoxylate"/>
    <property type="evidence" value="ECO:0007669"/>
    <property type="project" value="TreeGrafter"/>
</dbReference>
<evidence type="ECO:0000256" key="7">
    <source>
        <dbReference type="ARBA" id="ARBA00022605"/>
    </source>
</evidence>
<comment type="pathway">
    <text evidence="2">Amino-acid biosynthesis; L-serine biosynthesis; L-serine from 3-phospho-D-glycerate: step 2/3.</text>
</comment>